<keyword evidence="2" id="KW-0732">Signal</keyword>
<proteinExistence type="predicted"/>
<feature type="domain" description="Fibronectin type-III" evidence="4">
    <location>
        <begin position="978"/>
        <end position="1063"/>
    </location>
</feature>
<dbReference type="PROSITE" id="PS50853">
    <property type="entry name" value="FN3"/>
    <property type="match status" value="3"/>
</dbReference>
<evidence type="ECO:0000256" key="1">
    <source>
        <dbReference type="SAM" id="MobiDB-lite"/>
    </source>
</evidence>
<reference evidence="5 6" key="1">
    <citation type="journal article" date="2014" name="Int. J. Syst. Evol. Microbiol.">
        <title>Phaeodactylibacter xiamenensis gen. nov., sp. nov., a member of the family Saprospiraceae isolated from the marine alga Phaeodactylum tricornutum.</title>
        <authorList>
            <person name="Chen Z.Jr."/>
            <person name="Lei X."/>
            <person name="Lai Q."/>
            <person name="Li Y."/>
            <person name="Zhang B."/>
            <person name="Zhang J."/>
            <person name="Zhang H."/>
            <person name="Yang L."/>
            <person name="Zheng W."/>
            <person name="Tian Y."/>
            <person name="Yu Z."/>
            <person name="Xu H.Jr."/>
            <person name="Zheng T."/>
        </authorList>
    </citation>
    <scope>NUCLEOTIDE SEQUENCE [LARGE SCALE GENOMIC DNA]</scope>
    <source>
        <strain evidence="5 6">KD52</strain>
    </source>
</reference>
<evidence type="ECO:0000313" key="6">
    <source>
        <dbReference type="Proteomes" id="UP000029736"/>
    </source>
</evidence>
<feature type="domain" description="Peptidase M12B" evidence="3">
    <location>
        <begin position="223"/>
        <end position="408"/>
    </location>
</feature>
<keyword evidence="6" id="KW-1185">Reference proteome</keyword>
<name>A0A098SEV7_9BACT</name>
<protein>
    <recommendedName>
        <fullName evidence="7">Peptidase M12B domain-containing protein</fullName>
    </recommendedName>
</protein>
<evidence type="ECO:0008006" key="7">
    <source>
        <dbReference type="Google" id="ProtNLM"/>
    </source>
</evidence>
<dbReference type="STRING" id="1524460.IX84_02560"/>
<dbReference type="SMART" id="SM00060">
    <property type="entry name" value="FN3"/>
    <property type="match status" value="3"/>
</dbReference>
<evidence type="ECO:0000259" key="4">
    <source>
        <dbReference type="PROSITE" id="PS50853"/>
    </source>
</evidence>
<evidence type="ECO:0000313" key="5">
    <source>
        <dbReference type="EMBL" id="KGE89482.1"/>
    </source>
</evidence>
<feature type="signal peptide" evidence="2">
    <location>
        <begin position="1"/>
        <end position="24"/>
    </location>
</feature>
<dbReference type="Pfam" id="PF13688">
    <property type="entry name" value="Reprolysin_5"/>
    <property type="match status" value="1"/>
</dbReference>
<dbReference type="Gene3D" id="3.40.390.10">
    <property type="entry name" value="Collagenase (Catalytic Domain)"/>
    <property type="match status" value="1"/>
</dbReference>
<gene>
    <name evidence="5" type="ORF">IX84_02560</name>
</gene>
<dbReference type="Proteomes" id="UP000029736">
    <property type="component" value="Unassembled WGS sequence"/>
</dbReference>
<feature type="region of interest" description="Disordered" evidence="1">
    <location>
        <begin position="529"/>
        <end position="552"/>
    </location>
</feature>
<dbReference type="GO" id="GO:0004222">
    <property type="term" value="F:metalloendopeptidase activity"/>
    <property type="evidence" value="ECO:0007669"/>
    <property type="project" value="InterPro"/>
</dbReference>
<feature type="domain" description="Fibronectin type-III" evidence="4">
    <location>
        <begin position="664"/>
        <end position="752"/>
    </location>
</feature>
<dbReference type="SUPFAM" id="SSF55486">
    <property type="entry name" value="Metalloproteases ('zincins'), catalytic domain"/>
    <property type="match status" value="1"/>
</dbReference>
<dbReference type="InterPro" id="IPR024079">
    <property type="entry name" value="MetalloPept_cat_dom_sf"/>
</dbReference>
<feature type="domain" description="Fibronectin type-III" evidence="4">
    <location>
        <begin position="822"/>
        <end position="910"/>
    </location>
</feature>
<dbReference type="InterPro" id="IPR001590">
    <property type="entry name" value="Peptidase_M12B"/>
</dbReference>
<dbReference type="RefSeq" id="WP_044216280.1">
    <property type="nucleotide sequence ID" value="NZ_JBKAGJ010000052.1"/>
</dbReference>
<dbReference type="OrthoDB" id="273319at2"/>
<evidence type="ECO:0000259" key="3">
    <source>
        <dbReference type="PROSITE" id="PS50215"/>
    </source>
</evidence>
<dbReference type="GO" id="GO:0006508">
    <property type="term" value="P:proteolysis"/>
    <property type="evidence" value="ECO:0007669"/>
    <property type="project" value="InterPro"/>
</dbReference>
<sequence>MHRISFNLCWVLLSALLSYTSVVAQNHNHPIADEVARREASFAVVPEIPLLLPQVPGGPWAARVKEQVEEAAYFSLHRKNLHQVRRDEPQELKLRLEDHNGQPLLLELYQAEYLSPDFKLRKASDPNRAVPFDPGLHYRGIVNGETHSLAMLLILPDEILGVIEFRGQQYNLGQVENAAGVHILYPSEALAEPPLKGCYAEELPGYRPGGGEPGGTRSPNPNNCVKMYVEVDKDIHDGKGGVTQAANYVSGVFSQVSTLYADESINLVVNEIFVWDITDPYTGPGTLDYLVQFRQHLNGDYNGADLAHLVGYEGGGGIAYLDVICSSTFGVAYSDIHSSYSTVPTYSWTVNVVTHEIGHNLGSPHTHDCAWNGDNTPIDNCGPAAGYTPDGCYDNGQTPDEGTIMSYCHLLGSVGVSFTENFGPQPGDLIRSEVYNASCLDPCSAVSTTDAGIASVEMPQGVVCGNTVSPVVSLFNYGSETLTSVSINYSLDGNPAQNYNWTGSLASNQGEEVTLPAVNFSNGSHTFTVSTSSPNGGADDEPANNEATSSFSTGDNTLTLSITLDGYPAETTWTVTDNSNTVLASGGSYSGQQNTTVNEQICLTDGCFSFNIFDSYGDGICCGHGNGSYVLTDNATNTVLASGGSFDSQETTAFCLPATPPCTAPTNLQATNLTANTALLSWSPVAGANQYELQYLQQGMPMNSVVTLYISGNSEQLTALASSTTYLWRVKAICSNEDSPYSPVENFTTTDDACPDSDNDGVCDSDDQCPGMDDSLIGAPCDDGDDCTENDVYGADCNCAGTLIDANNNDICDLDEVDDCVAPTGLQATNLTTNSALLSWGAVSGANEYKLQYLQQGMPINSIVTLSVAGNSKQLTVLSANTTYLWRVKAICSNEDSPYSSVENFTTTDDACPDSDNDGVCDSDDQCPGMDDDLIGTPCDDGDNCTENDVIGADCNCAGTLIDTNNNDICDLDEGCSDPTGLNAFANSATSATFEWDPVPNANAYRLQYRPIGFSPTSIDVTAATYTDDNLPAGSTVQWRVRALCSNENSGFTNGSSVTLAGSLPMGAPGAEVFDTDIQFSLFPNPARDQVTVSLSHPTVASTVVVRNMMGQTLGTYMMRDAGQLTLNTNEWGNNQVLLVTIYSEGQQPVSQRLVISR</sequence>
<comment type="caution">
    <text evidence="5">The sequence shown here is derived from an EMBL/GenBank/DDBJ whole genome shotgun (WGS) entry which is preliminary data.</text>
</comment>
<dbReference type="PROSITE" id="PS50215">
    <property type="entry name" value="ADAM_MEPRO"/>
    <property type="match status" value="1"/>
</dbReference>
<dbReference type="SUPFAM" id="SSF49265">
    <property type="entry name" value="Fibronectin type III"/>
    <property type="match status" value="2"/>
</dbReference>
<organism evidence="5 6">
    <name type="scientific">Phaeodactylibacter xiamenensis</name>
    <dbReference type="NCBI Taxonomy" id="1524460"/>
    <lineage>
        <taxon>Bacteria</taxon>
        <taxon>Pseudomonadati</taxon>
        <taxon>Bacteroidota</taxon>
        <taxon>Saprospiria</taxon>
        <taxon>Saprospirales</taxon>
        <taxon>Haliscomenobacteraceae</taxon>
        <taxon>Phaeodactylibacter</taxon>
    </lineage>
</organism>
<dbReference type="CDD" id="cd00063">
    <property type="entry name" value="FN3"/>
    <property type="match status" value="3"/>
</dbReference>
<dbReference type="InterPro" id="IPR036116">
    <property type="entry name" value="FN3_sf"/>
</dbReference>
<feature type="chain" id="PRO_5001947973" description="Peptidase M12B domain-containing protein" evidence="2">
    <location>
        <begin position="25"/>
        <end position="1158"/>
    </location>
</feature>
<dbReference type="EMBL" id="JPOS01000006">
    <property type="protein sequence ID" value="KGE89482.1"/>
    <property type="molecule type" value="Genomic_DNA"/>
</dbReference>
<dbReference type="InterPro" id="IPR003961">
    <property type="entry name" value="FN3_dom"/>
</dbReference>
<accession>A0A098SEV7</accession>
<dbReference type="Pfam" id="PF00041">
    <property type="entry name" value="fn3"/>
    <property type="match status" value="2"/>
</dbReference>
<dbReference type="AlphaFoldDB" id="A0A098SEV7"/>
<evidence type="ECO:0000256" key="2">
    <source>
        <dbReference type="SAM" id="SignalP"/>
    </source>
</evidence>
<dbReference type="Gene3D" id="2.60.40.10">
    <property type="entry name" value="Immunoglobulins"/>
    <property type="match status" value="4"/>
</dbReference>
<dbReference type="InterPro" id="IPR013783">
    <property type="entry name" value="Ig-like_fold"/>
</dbReference>